<accession>A0AAW0ZRS1</accession>
<feature type="region of interest" description="Disordered" evidence="1">
    <location>
        <begin position="181"/>
        <end position="208"/>
    </location>
</feature>
<sequence length="220" mass="25214">MRLDDQTQRVNSSSEHTLLQSVMEVHVSIIVRVNGQKKNCKEEIYPIFYKSQTIQQQLHYQQQLHAIIHISLLNEGQFSSKPAISTSSTSSATGVQIENRRNARRRKAAGGFRLRGFEADEIVLLNSSTDHWKSRHSGISIRLLPETRFFCLKWTEEKPVRGHLLGRDCFPEVSLNASGYSEVSNGSTRTVSRDDQKKKSKQQGNGRINYVYERSFYPRS</sequence>
<dbReference type="Proteomes" id="UP001432146">
    <property type="component" value="Unassembled WGS sequence"/>
</dbReference>
<proteinExistence type="predicted"/>
<protein>
    <submittedName>
        <fullName evidence="2">Uncharacterized protein</fullName>
    </submittedName>
</protein>
<gene>
    <name evidence="2" type="ORF">QLX08_007395</name>
</gene>
<name>A0AAW0ZRS1_9HYME</name>
<feature type="compositionally biased region" description="Low complexity" evidence="1">
    <location>
        <begin position="83"/>
        <end position="93"/>
    </location>
</feature>
<comment type="caution">
    <text evidence="2">The sequence shown here is derived from an EMBL/GenBank/DDBJ whole genome shotgun (WGS) entry which is preliminary data.</text>
</comment>
<keyword evidence="3" id="KW-1185">Reference proteome</keyword>
<evidence type="ECO:0000313" key="2">
    <source>
        <dbReference type="EMBL" id="KAK9299697.1"/>
    </source>
</evidence>
<dbReference type="EMBL" id="JAWNGG020000145">
    <property type="protein sequence ID" value="KAK9299697.1"/>
    <property type="molecule type" value="Genomic_DNA"/>
</dbReference>
<evidence type="ECO:0000313" key="3">
    <source>
        <dbReference type="Proteomes" id="UP001432146"/>
    </source>
</evidence>
<evidence type="ECO:0000256" key="1">
    <source>
        <dbReference type="SAM" id="MobiDB-lite"/>
    </source>
</evidence>
<organism evidence="2 3">
    <name type="scientific">Tetragonisca angustula</name>
    <dbReference type="NCBI Taxonomy" id="166442"/>
    <lineage>
        <taxon>Eukaryota</taxon>
        <taxon>Metazoa</taxon>
        <taxon>Ecdysozoa</taxon>
        <taxon>Arthropoda</taxon>
        <taxon>Hexapoda</taxon>
        <taxon>Insecta</taxon>
        <taxon>Pterygota</taxon>
        <taxon>Neoptera</taxon>
        <taxon>Endopterygota</taxon>
        <taxon>Hymenoptera</taxon>
        <taxon>Apocrita</taxon>
        <taxon>Aculeata</taxon>
        <taxon>Apoidea</taxon>
        <taxon>Anthophila</taxon>
        <taxon>Apidae</taxon>
        <taxon>Tetragonisca</taxon>
    </lineage>
</organism>
<dbReference type="AlphaFoldDB" id="A0AAW0ZRS1"/>
<feature type="region of interest" description="Disordered" evidence="1">
    <location>
        <begin position="83"/>
        <end position="104"/>
    </location>
</feature>
<reference evidence="2 3" key="1">
    <citation type="submission" date="2024-05" db="EMBL/GenBank/DDBJ databases">
        <title>The nuclear and mitochondrial genome assemblies of Tetragonisca angustula (Apidae: Meliponini), a tiny yet remarkable pollinator in the Neotropics.</title>
        <authorList>
            <person name="Ferrari R."/>
            <person name="Ricardo P.C."/>
            <person name="Dias F.C."/>
            <person name="Araujo N.S."/>
            <person name="Soares D.O."/>
            <person name="Zhou Q.-S."/>
            <person name="Zhu C.-D."/>
            <person name="Coutinho L."/>
            <person name="Airas M.C."/>
            <person name="Batista T.M."/>
        </authorList>
    </citation>
    <scope>NUCLEOTIDE SEQUENCE [LARGE SCALE GENOMIC DNA]</scope>
    <source>
        <strain evidence="2">ASF017062</strain>
        <tissue evidence="2">Abdomen</tissue>
    </source>
</reference>
<feature type="compositionally biased region" description="Polar residues" evidence="1">
    <location>
        <begin position="181"/>
        <end position="190"/>
    </location>
</feature>